<dbReference type="PROSITE" id="PS00237">
    <property type="entry name" value="G_PROTEIN_RECEP_F1_1"/>
    <property type="match status" value="1"/>
</dbReference>
<proteinExistence type="predicted"/>
<dbReference type="Proteomes" id="UP000005408">
    <property type="component" value="Unassembled WGS sequence"/>
</dbReference>
<feature type="transmembrane region" description="Helical" evidence="12">
    <location>
        <begin position="119"/>
        <end position="142"/>
    </location>
</feature>
<dbReference type="EnsemblMetazoa" id="G10856.1">
    <property type="protein sequence ID" value="G10856.1:cds"/>
    <property type="gene ID" value="G10856"/>
</dbReference>
<name>A0A8W8HT84_MAGGI</name>
<dbReference type="Gene3D" id="1.20.1070.10">
    <property type="entry name" value="Rhodopsin 7-helix transmembrane proteins"/>
    <property type="match status" value="1"/>
</dbReference>
<accession>A0A8W8HT84</accession>
<reference evidence="14" key="1">
    <citation type="submission" date="2022-08" db="UniProtKB">
        <authorList>
            <consortium name="EnsemblMetazoa"/>
        </authorList>
    </citation>
    <scope>IDENTIFICATION</scope>
    <source>
        <strain evidence="14">05x7-T-G4-1.051#20</strain>
    </source>
</reference>
<keyword evidence="6 12" id="KW-0472">Membrane</keyword>
<keyword evidence="2" id="KW-1003">Cell membrane</keyword>
<evidence type="ECO:0000256" key="8">
    <source>
        <dbReference type="ARBA" id="ARBA00023170"/>
    </source>
</evidence>
<keyword evidence="10" id="KW-0807">Transducer</keyword>
<keyword evidence="9" id="KW-0325">Glycoprotein</keyword>
<dbReference type="PRINTS" id="PR00237">
    <property type="entry name" value="GPCRRHODOPSN"/>
</dbReference>
<dbReference type="GO" id="GO:0005886">
    <property type="term" value="C:plasma membrane"/>
    <property type="evidence" value="ECO:0007669"/>
    <property type="project" value="UniProtKB-SubCell"/>
</dbReference>
<dbReference type="SUPFAM" id="SSF81321">
    <property type="entry name" value="Family A G protein-coupled receptor-like"/>
    <property type="match status" value="1"/>
</dbReference>
<dbReference type="PANTHER" id="PTHR24246">
    <property type="entry name" value="OLFACTORY RECEPTOR AND ADENOSINE RECEPTOR"/>
    <property type="match status" value="1"/>
</dbReference>
<dbReference type="PANTHER" id="PTHR24246:SF27">
    <property type="entry name" value="ADENOSINE RECEPTOR, ISOFORM A"/>
    <property type="match status" value="1"/>
</dbReference>
<dbReference type="EnsemblMetazoa" id="G10856.4">
    <property type="protein sequence ID" value="G10856.4:cds"/>
    <property type="gene ID" value="G10856"/>
</dbReference>
<comment type="subcellular location">
    <subcellularLocation>
        <location evidence="1">Cell membrane</location>
        <topology evidence="1">Multi-pass membrane protein</topology>
    </subcellularLocation>
</comment>
<dbReference type="OrthoDB" id="9445642at2759"/>
<dbReference type="InterPro" id="IPR017452">
    <property type="entry name" value="GPCR_Rhodpsn_7TM"/>
</dbReference>
<protein>
    <recommendedName>
        <fullName evidence="13">G-protein coupled receptors family 1 profile domain-containing protein</fullName>
    </recommendedName>
</protein>
<evidence type="ECO:0000256" key="2">
    <source>
        <dbReference type="ARBA" id="ARBA00022475"/>
    </source>
</evidence>
<evidence type="ECO:0000256" key="7">
    <source>
        <dbReference type="ARBA" id="ARBA00023157"/>
    </source>
</evidence>
<dbReference type="InterPro" id="IPR001634">
    <property type="entry name" value="Adenosn_rcpt"/>
</dbReference>
<dbReference type="AlphaFoldDB" id="A0A8W8HT84"/>
<keyword evidence="3 12" id="KW-0812">Transmembrane</keyword>
<dbReference type="GO" id="GO:0001609">
    <property type="term" value="F:G protein-coupled adenosine receptor activity"/>
    <property type="evidence" value="ECO:0007669"/>
    <property type="project" value="InterPro"/>
</dbReference>
<keyword evidence="4 12" id="KW-1133">Transmembrane helix</keyword>
<evidence type="ECO:0000256" key="9">
    <source>
        <dbReference type="ARBA" id="ARBA00023180"/>
    </source>
</evidence>
<feature type="region of interest" description="Disordered" evidence="11">
    <location>
        <begin position="309"/>
        <end position="350"/>
    </location>
</feature>
<feature type="transmembrane region" description="Helical" evidence="12">
    <location>
        <begin position="221"/>
        <end position="239"/>
    </location>
</feature>
<dbReference type="InterPro" id="IPR000276">
    <property type="entry name" value="GPCR_Rhodpsn"/>
</dbReference>
<evidence type="ECO:0000256" key="6">
    <source>
        <dbReference type="ARBA" id="ARBA00023136"/>
    </source>
</evidence>
<evidence type="ECO:0000313" key="15">
    <source>
        <dbReference type="Proteomes" id="UP000005408"/>
    </source>
</evidence>
<dbReference type="PRINTS" id="PR00424">
    <property type="entry name" value="ADENOSINER"/>
</dbReference>
<feature type="domain" description="G-protein coupled receptors family 1 profile" evidence="13">
    <location>
        <begin position="22"/>
        <end position="277"/>
    </location>
</feature>
<evidence type="ECO:0000259" key="13">
    <source>
        <dbReference type="PROSITE" id="PS50262"/>
    </source>
</evidence>
<feature type="transmembrane region" description="Helical" evidence="12">
    <location>
        <begin position="162"/>
        <end position="186"/>
    </location>
</feature>
<keyword evidence="8" id="KW-0675">Receptor</keyword>
<dbReference type="EnsemblMetazoa" id="G10856.3">
    <property type="protein sequence ID" value="G10856.3:cds"/>
    <property type="gene ID" value="G10856"/>
</dbReference>
<feature type="transmembrane region" description="Helical" evidence="12">
    <location>
        <begin position="259"/>
        <end position="280"/>
    </location>
</feature>
<keyword evidence="5" id="KW-0297">G-protein coupled receptor</keyword>
<evidence type="ECO:0000256" key="11">
    <source>
        <dbReference type="SAM" id="MobiDB-lite"/>
    </source>
</evidence>
<dbReference type="SMART" id="SM01381">
    <property type="entry name" value="7TM_GPCR_Srsx"/>
    <property type="match status" value="1"/>
</dbReference>
<evidence type="ECO:0000256" key="4">
    <source>
        <dbReference type="ARBA" id="ARBA00022989"/>
    </source>
</evidence>
<dbReference type="OMA" id="IWAVRIN"/>
<dbReference type="EnsemblMetazoa" id="G10856.5">
    <property type="protein sequence ID" value="G10856.5:cds"/>
    <property type="gene ID" value="G10856"/>
</dbReference>
<feature type="transmembrane region" description="Helical" evidence="12">
    <location>
        <begin position="42"/>
        <end position="66"/>
    </location>
</feature>
<feature type="transmembrane region" description="Helical" evidence="12">
    <location>
        <begin position="78"/>
        <end position="99"/>
    </location>
</feature>
<evidence type="ECO:0000256" key="12">
    <source>
        <dbReference type="SAM" id="Phobius"/>
    </source>
</evidence>
<feature type="compositionally biased region" description="Polar residues" evidence="11">
    <location>
        <begin position="324"/>
        <end position="350"/>
    </location>
</feature>
<feature type="transmembrane region" description="Helical" evidence="12">
    <location>
        <begin position="6"/>
        <end position="30"/>
    </location>
</feature>
<sequence>MDIASQIYISLEAVIGITAIAGNALVLIAIFKFPKLQTITNFFIASLAVADLLVGIFVAPLAALSYLGLPEDYLGCVFTNSIVVVLTQISIFNLVDVAIERFIAIKNPFFYQEYMTKKVAVIMITVSWVLAIIIGLIPVFGWNLGPMKDNKCAFVAVIDFDYMVYFNFFGFVLVPLIVMFMIYSYIFYIVRQQMAKICALEVIQKSETQKLKSRFKREVKAAKSLAVVFGVFALCWLPIHILNSISHLCKSCSYPINLLLAAILLSHINSIINPFLYAIGNSQFQVAFKKMFCGKFSVHSFDDEYTVSRAKPQNQRKSDEQETADQIATNPHVNNGYTGSNGDLQKPLQNGQVFHISS</sequence>
<dbReference type="PROSITE" id="PS50262">
    <property type="entry name" value="G_PROTEIN_RECEP_F1_2"/>
    <property type="match status" value="1"/>
</dbReference>
<dbReference type="Pfam" id="PF00001">
    <property type="entry name" value="7tm_1"/>
    <property type="match status" value="1"/>
</dbReference>
<keyword evidence="15" id="KW-1185">Reference proteome</keyword>
<evidence type="ECO:0000256" key="5">
    <source>
        <dbReference type="ARBA" id="ARBA00023040"/>
    </source>
</evidence>
<evidence type="ECO:0000256" key="1">
    <source>
        <dbReference type="ARBA" id="ARBA00004651"/>
    </source>
</evidence>
<evidence type="ECO:0000256" key="10">
    <source>
        <dbReference type="ARBA" id="ARBA00023224"/>
    </source>
</evidence>
<organism evidence="14 15">
    <name type="scientific">Magallana gigas</name>
    <name type="common">Pacific oyster</name>
    <name type="synonym">Crassostrea gigas</name>
    <dbReference type="NCBI Taxonomy" id="29159"/>
    <lineage>
        <taxon>Eukaryota</taxon>
        <taxon>Metazoa</taxon>
        <taxon>Spiralia</taxon>
        <taxon>Lophotrochozoa</taxon>
        <taxon>Mollusca</taxon>
        <taxon>Bivalvia</taxon>
        <taxon>Autobranchia</taxon>
        <taxon>Pteriomorphia</taxon>
        <taxon>Ostreida</taxon>
        <taxon>Ostreoidea</taxon>
        <taxon>Ostreidae</taxon>
        <taxon>Magallana</taxon>
    </lineage>
</organism>
<evidence type="ECO:0000313" key="14">
    <source>
        <dbReference type="EnsemblMetazoa" id="G10856.4:cds"/>
    </source>
</evidence>
<evidence type="ECO:0000256" key="3">
    <source>
        <dbReference type="ARBA" id="ARBA00022692"/>
    </source>
</evidence>
<keyword evidence="7" id="KW-1015">Disulfide bond</keyword>